<dbReference type="NCBIfam" id="NF009466">
    <property type="entry name" value="PRK12826.1-2"/>
    <property type="match status" value="1"/>
</dbReference>
<evidence type="ECO:0000313" key="3">
    <source>
        <dbReference type="Proteomes" id="UP001501729"/>
    </source>
</evidence>
<protein>
    <submittedName>
        <fullName evidence="2">SDR family oxidoreductase</fullName>
    </submittedName>
</protein>
<proteinExistence type="inferred from homology"/>
<dbReference type="GO" id="GO:0048038">
    <property type="term" value="F:quinone binding"/>
    <property type="evidence" value="ECO:0007669"/>
    <property type="project" value="TreeGrafter"/>
</dbReference>
<dbReference type="InterPro" id="IPR002347">
    <property type="entry name" value="SDR_fam"/>
</dbReference>
<dbReference type="PANTHER" id="PTHR42760">
    <property type="entry name" value="SHORT-CHAIN DEHYDROGENASES/REDUCTASES FAMILY MEMBER"/>
    <property type="match status" value="1"/>
</dbReference>
<organism evidence="2 3">
    <name type="scientific">Haladaptatus pallidirubidus</name>
    <dbReference type="NCBI Taxonomy" id="1008152"/>
    <lineage>
        <taxon>Archaea</taxon>
        <taxon>Methanobacteriati</taxon>
        <taxon>Methanobacteriota</taxon>
        <taxon>Stenosarchaea group</taxon>
        <taxon>Halobacteria</taxon>
        <taxon>Halobacteriales</taxon>
        <taxon>Haladaptataceae</taxon>
        <taxon>Haladaptatus</taxon>
    </lineage>
</organism>
<dbReference type="RefSeq" id="WP_227778162.1">
    <property type="nucleotide sequence ID" value="NZ_BAABKX010000013.1"/>
</dbReference>
<keyword evidence="3" id="KW-1185">Reference proteome</keyword>
<dbReference type="Gene3D" id="3.40.50.720">
    <property type="entry name" value="NAD(P)-binding Rossmann-like Domain"/>
    <property type="match status" value="1"/>
</dbReference>
<accession>A0AAV3UJA2</accession>
<dbReference type="EMBL" id="BAABKX010000013">
    <property type="protein sequence ID" value="GAA5053342.1"/>
    <property type="molecule type" value="Genomic_DNA"/>
</dbReference>
<dbReference type="GO" id="GO:0016616">
    <property type="term" value="F:oxidoreductase activity, acting on the CH-OH group of donors, NAD or NADP as acceptor"/>
    <property type="evidence" value="ECO:0007669"/>
    <property type="project" value="TreeGrafter"/>
</dbReference>
<dbReference type="PRINTS" id="PR00080">
    <property type="entry name" value="SDRFAMILY"/>
</dbReference>
<dbReference type="Proteomes" id="UP001501729">
    <property type="component" value="Unassembled WGS sequence"/>
</dbReference>
<dbReference type="PROSITE" id="PS00061">
    <property type="entry name" value="ADH_SHORT"/>
    <property type="match status" value="1"/>
</dbReference>
<name>A0AAV3UJA2_9EURY</name>
<evidence type="ECO:0000256" key="1">
    <source>
        <dbReference type="ARBA" id="ARBA00006484"/>
    </source>
</evidence>
<evidence type="ECO:0000313" key="2">
    <source>
        <dbReference type="EMBL" id="GAA5053342.1"/>
    </source>
</evidence>
<sequence>MDGRQLSGSVALVTGGSSGIGRAIATRFGAEGASIVVADVDAEGGKETVSMVEAESGDAAFVETDVTDETDVESVVDAVVERYGRLDVLVNNAGGSGGDGALHRIDAEEWSDMLRLNLTSHFLCSQAALPHMVASDGGSMIHVSSVNGLLGIGLTGYSAAKSGLFGFSRVVAAQYGRYGVRSNVICPGTIQSASLARKREREWDEALQEQWFDQYPLGRFGRPEEVADAALFLASDRSSYVTGTELVVDGGLTAGLDQTLLERLYDIDEPPIVE</sequence>
<comment type="similarity">
    <text evidence="1">Belongs to the short-chain dehydrogenases/reductases (SDR) family.</text>
</comment>
<dbReference type="GO" id="GO:0006633">
    <property type="term" value="P:fatty acid biosynthetic process"/>
    <property type="evidence" value="ECO:0007669"/>
    <property type="project" value="TreeGrafter"/>
</dbReference>
<gene>
    <name evidence="2" type="ORF">GCM10025751_30480</name>
</gene>
<dbReference type="FunFam" id="3.40.50.720:FF:000084">
    <property type="entry name" value="Short-chain dehydrogenase reductase"/>
    <property type="match status" value="1"/>
</dbReference>
<dbReference type="InterPro" id="IPR020904">
    <property type="entry name" value="Sc_DH/Rdtase_CS"/>
</dbReference>
<dbReference type="PANTHER" id="PTHR42760:SF122">
    <property type="entry name" value="NAD(P)-BINDING PROTEIN"/>
    <property type="match status" value="1"/>
</dbReference>
<dbReference type="SUPFAM" id="SSF51735">
    <property type="entry name" value="NAD(P)-binding Rossmann-fold domains"/>
    <property type="match status" value="1"/>
</dbReference>
<dbReference type="GeneID" id="68616899"/>
<reference evidence="2 3" key="1">
    <citation type="journal article" date="2019" name="Int. J. Syst. Evol. Microbiol.">
        <title>The Global Catalogue of Microorganisms (GCM) 10K type strain sequencing project: providing services to taxonomists for standard genome sequencing and annotation.</title>
        <authorList>
            <consortium name="The Broad Institute Genomics Platform"/>
            <consortium name="The Broad Institute Genome Sequencing Center for Infectious Disease"/>
            <person name="Wu L."/>
            <person name="Ma J."/>
        </authorList>
    </citation>
    <scope>NUCLEOTIDE SEQUENCE [LARGE SCALE GENOMIC DNA]</scope>
    <source>
        <strain evidence="2 3">JCM 17504</strain>
    </source>
</reference>
<dbReference type="NCBIfam" id="NF005559">
    <property type="entry name" value="PRK07231.1"/>
    <property type="match status" value="1"/>
</dbReference>
<dbReference type="PRINTS" id="PR00081">
    <property type="entry name" value="GDHRDH"/>
</dbReference>
<comment type="caution">
    <text evidence="2">The sequence shown here is derived from an EMBL/GenBank/DDBJ whole genome shotgun (WGS) entry which is preliminary data.</text>
</comment>
<dbReference type="AlphaFoldDB" id="A0AAV3UJA2"/>
<dbReference type="InterPro" id="IPR036291">
    <property type="entry name" value="NAD(P)-bd_dom_sf"/>
</dbReference>
<dbReference type="Pfam" id="PF13561">
    <property type="entry name" value="adh_short_C2"/>
    <property type="match status" value="1"/>
</dbReference>